<sequence length="117" mass="13553">MTQNDIFTFMDSCPQPTLLTTIDGIMVYANSSYKEQIYFGQGDRLTPVIDNIIESSSSEPLIQANALYCKYLESLFLKNKKTTIKKELFYYKQYVTLRTIVSVDCDDYILLMISEEK</sequence>
<dbReference type="KEGG" id="vfm:VFMJ11_A0006"/>
<dbReference type="AlphaFoldDB" id="B5ES97"/>
<accession>B5ES97</accession>
<dbReference type="HOGENOM" id="CLU_2083879_0_0_6"/>
<protein>
    <recommendedName>
        <fullName evidence="3">PAS domain-containing protein</fullName>
    </recommendedName>
</protein>
<evidence type="ECO:0000313" key="2">
    <source>
        <dbReference type="Proteomes" id="UP000001857"/>
    </source>
</evidence>
<dbReference type="EMBL" id="CP001133">
    <property type="protein sequence ID" value="ACH63911.1"/>
    <property type="molecule type" value="Genomic_DNA"/>
</dbReference>
<organism evidence="1 2">
    <name type="scientific">Aliivibrio fischeri (strain MJ11)</name>
    <name type="common">Vibrio fischeri</name>
    <dbReference type="NCBI Taxonomy" id="388396"/>
    <lineage>
        <taxon>Bacteria</taxon>
        <taxon>Pseudomonadati</taxon>
        <taxon>Pseudomonadota</taxon>
        <taxon>Gammaproteobacteria</taxon>
        <taxon>Vibrionales</taxon>
        <taxon>Vibrionaceae</taxon>
        <taxon>Aliivibrio</taxon>
    </lineage>
</organism>
<dbReference type="RefSeq" id="WP_012535075.1">
    <property type="nucleotide sequence ID" value="NC_011186.1"/>
</dbReference>
<gene>
    <name evidence="1" type="ordered locus">VFMJ11_A0006</name>
</gene>
<reference evidence="2" key="1">
    <citation type="submission" date="2008-08" db="EMBL/GenBank/DDBJ databases">
        <title>Complete sequence of Vibrio fischeri strain MJ11.</title>
        <authorList>
            <person name="Mandel M.J."/>
            <person name="Stabb E.V."/>
            <person name="Ruby E.G."/>
            <person name="Ferriera S."/>
            <person name="Johnson J."/>
            <person name="Kravitz S."/>
            <person name="Beeson K."/>
            <person name="Sutton G."/>
            <person name="Rogers Y.-H."/>
            <person name="Friedman R."/>
            <person name="Frazier M."/>
            <person name="Venter J.C."/>
        </authorList>
    </citation>
    <scope>NUCLEOTIDE SEQUENCE [LARGE SCALE GENOMIC DNA]</scope>
    <source>
        <strain evidence="2">MJ11</strain>
    </source>
</reference>
<dbReference type="Proteomes" id="UP000001857">
    <property type="component" value="Chromosome II"/>
</dbReference>
<evidence type="ECO:0008006" key="3">
    <source>
        <dbReference type="Google" id="ProtNLM"/>
    </source>
</evidence>
<proteinExistence type="predicted"/>
<evidence type="ECO:0000313" key="1">
    <source>
        <dbReference type="EMBL" id="ACH63911.1"/>
    </source>
</evidence>
<reference evidence="1 2" key="2">
    <citation type="journal article" date="2009" name="Nature">
        <title>A single regulatory gene is sufficient to alter bacterial host range.</title>
        <authorList>
            <person name="Mandel M.J."/>
            <person name="Wollenberg M.S."/>
            <person name="Stabb E.V."/>
            <person name="Visick K.L."/>
            <person name="Ruby E.G."/>
        </authorList>
    </citation>
    <scope>NUCLEOTIDE SEQUENCE [LARGE SCALE GENOMIC DNA]</scope>
    <source>
        <strain evidence="1 2">MJ11</strain>
    </source>
</reference>
<name>B5ES97_ALIFM</name>